<protein>
    <submittedName>
        <fullName evidence="1">Uncharacterized protein</fullName>
    </submittedName>
</protein>
<name>A0A3M3K1Y9_PSECA</name>
<evidence type="ECO:0000313" key="2">
    <source>
        <dbReference type="Proteomes" id="UP000281372"/>
    </source>
</evidence>
<comment type="caution">
    <text evidence="1">The sequence shown here is derived from an EMBL/GenBank/DDBJ whole genome shotgun (WGS) entry which is preliminary data.</text>
</comment>
<dbReference type="Proteomes" id="UP000281372">
    <property type="component" value="Unassembled WGS sequence"/>
</dbReference>
<dbReference type="Gene3D" id="3.40.50.300">
    <property type="entry name" value="P-loop containing nucleotide triphosphate hydrolases"/>
    <property type="match status" value="1"/>
</dbReference>
<reference evidence="1 2" key="1">
    <citation type="submission" date="2018-08" db="EMBL/GenBank/DDBJ databases">
        <title>Recombination of ecologically and evolutionarily significant loci maintains genetic cohesion in the Pseudomonas syringae species complex.</title>
        <authorList>
            <person name="Dillon M."/>
            <person name="Thakur S."/>
            <person name="Almeida R.N.D."/>
            <person name="Weir B.S."/>
            <person name="Guttman D.S."/>
        </authorList>
    </citation>
    <scope>NUCLEOTIDE SEQUENCE [LARGE SCALE GENOMIC DNA]</scope>
    <source>
        <strain evidence="1 2">ICMP 2821</strain>
    </source>
</reference>
<dbReference type="EMBL" id="RBOW01001017">
    <property type="protein sequence ID" value="RMN17119.1"/>
    <property type="molecule type" value="Genomic_DNA"/>
</dbReference>
<dbReference type="InterPro" id="IPR027417">
    <property type="entry name" value="P-loop_NTPase"/>
</dbReference>
<gene>
    <name evidence="1" type="ORF">ALQ64_03119</name>
</gene>
<sequence length="838" mass="94016">MNKVSVHLERAGMGYTFERLDCYEFLKASRQSFKPGTTGPGWEPRLTMRDCRFRPTDEVPQSVKDAQKSDKPIDWTFIQPPTLAEQMVPEGIVDLGPYSVVGDRIYAPLHVTELAVAPQPLEDLLTMCFQRRLPIRIVYSIMANSADANYWNRMFASLFTFASASNRQISKADKAMKAYEEGNGTVFGYGVSMTTWAKTSVVYGADGQTLYDVKQIQKRVQDVETLAQQWGGQQLGSLFGCSVEATMDATLGYSIPPSCPKAPQIEMDVIAQLPVMRPARLWKPESAIWMRTPEGVLSPYQPFSSRQNVMLSLVLGGMGYGKSNLLSEHIFFFGAHPEIEETPYIRGIDFGYSASGVVSMLKDGMPVERQHEVNFDSFTNDGKIVKNLFDTRPGLYYPLEDHRRFLINTLVMVCDDVVEKVGVGSVVAVLNKGVERLYQTRDPNNAQFFVLNVYHPEVADPLVRQKVVEAGLPVESSLDYWEITHGLIEHGLKHNAPDFIHAARIAQRQAVPKFGDLVRVVDMLANEFEDAPSCDGRPLTAAISNALLNANALFPCFSGITNTDISESRICVLDVSEAFGRGDTKYDHWQRSVMFSVVYRLLTEDLFVNQADTANEIERNQHLLGASDHLVEWHRKYFERQDQIYKVFLGDELHRIGKVQGASELIDSMGYEGRKYKVGMILGTQMPQHFPPDMIKLASSVFIFGASQSSANADVLQKLFDLSMDERQSVLDITKPDAVKGAEVFVIHKVDEGIQRLKLHFQMGNIKRWAYATAPNERALRGILYKNGPSEPWARSVLAQHVPSVEKAIERKRALHAGDLTQHEAINEIANELLRLAS</sequence>
<evidence type="ECO:0000313" key="1">
    <source>
        <dbReference type="EMBL" id="RMN17119.1"/>
    </source>
</evidence>
<accession>A0A3M3K1Y9</accession>
<dbReference type="SUPFAM" id="SSF52540">
    <property type="entry name" value="P-loop containing nucleoside triphosphate hydrolases"/>
    <property type="match status" value="1"/>
</dbReference>
<proteinExistence type="predicted"/>
<organism evidence="1 2">
    <name type="scientific">Pseudomonas cannabina</name>
    <dbReference type="NCBI Taxonomy" id="86840"/>
    <lineage>
        <taxon>Bacteria</taxon>
        <taxon>Pseudomonadati</taxon>
        <taxon>Pseudomonadota</taxon>
        <taxon>Gammaproteobacteria</taxon>
        <taxon>Pseudomonadales</taxon>
        <taxon>Pseudomonadaceae</taxon>
        <taxon>Pseudomonas</taxon>
    </lineage>
</organism>
<dbReference type="AlphaFoldDB" id="A0A3M3K1Y9"/>